<reference evidence="2 3" key="1">
    <citation type="journal article" date="2019" name="Nat. Ecol. Evol.">
        <title>Megaphylogeny resolves global patterns of mushroom evolution.</title>
        <authorList>
            <person name="Varga T."/>
            <person name="Krizsan K."/>
            <person name="Foldi C."/>
            <person name="Dima B."/>
            <person name="Sanchez-Garcia M."/>
            <person name="Sanchez-Ramirez S."/>
            <person name="Szollosi G.J."/>
            <person name="Szarkandi J.G."/>
            <person name="Papp V."/>
            <person name="Albert L."/>
            <person name="Andreopoulos W."/>
            <person name="Angelini C."/>
            <person name="Antonin V."/>
            <person name="Barry K.W."/>
            <person name="Bougher N.L."/>
            <person name="Buchanan P."/>
            <person name="Buyck B."/>
            <person name="Bense V."/>
            <person name="Catcheside P."/>
            <person name="Chovatia M."/>
            <person name="Cooper J."/>
            <person name="Damon W."/>
            <person name="Desjardin D."/>
            <person name="Finy P."/>
            <person name="Geml J."/>
            <person name="Haridas S."/>
            <person name="Hughes K."/>
            <person name="Justo A."/>
            <person name="Karasinski D."/>
            <person name="Kautmanova I."/>
            <person name="Kiss B."/>
            <person name="Kocsube S."/>
            <person name="Kotiranta H."/>
            <person name="LaButti K.M."/>
            <person name="Lechner B.E."/>
            <person name="Liimatainen K."/>
            <person name="Lipzen A."/>
            <person name="Lukacs Z."/>
            <person name="Mihaltcheva S."/>
            <person name="Morgado L.N."/>
            <person name="Niskanen T."/>
            <person name="Noordeloos M.E."/>
            <person name="Ohm R.A."/>
            <person name="Ortiz-Santana B."/>
            <person name="Ovrebo C."/>
            <person name="Racz N."/>
            <person name="Riley R."/>
            <person name="Savchenko A."/>
            <person name="Shiryaev A."/>
            <person name="Soop K."/>
            <person name="Spirin V."/>
            <person name="Szebenyi C."/>
            <person name="Tomsovsky M."/>
            <person name="Tulloss R.E."/>
            <person name="Uehling J."/>
            <person name="Grigoriev I.V."/>
            <person name="Vagvolgyi C."/>
            <person name="Papp T."/>
            <person name="Martin F.M."/>
            <person name="Miettinen O."/>
            <person name="Hibbett D.S."/>
            <person name="Nagy L.G."/>
        </authorList>
    </citation>
    <scope>NUCLEOTIDE SEQUENCE [LARGE SCALE GENOMIC DNA]</scope>
    <source>
        <strain evidence="2 3">OMC1185</strain>
    </source>
</reference>
<organism evidence="2 3">
    <name type="scientific">Heliocybe sulcata</name>
    <dbReference type="NCBI Taxonomy" id="5364"/>
    <lineage>
        <taxon>Eukaryota</taxon>
        <taxon>Fungi</taxon>
        <taxon>Dikarya</taxon>
        <taxon>Basidiomycota</taxon>
        <taxon>Agaricomycotina</taxon>
        <taxon>Agaricomycetes</taxon>
        <taxon>Gloeophyllales</taxon>
        <taxon>Gloeophyllaceae</taxon>
        <taxon>Heliocybe</taxon>
    </lineage>
</organism>
<accession>A0A5C3MLR7</accession>
<name>A0A5C3MLR7_9AGAM</name>
<protein>
    <submittedName>
        <fullName evidence="2">Uncharacterized protein</fullName>
    </submittedName>
</protein>
<dbReference type="Proteomes" id="UP000305948">
    <property type="component" value="Unassembled WGS sequence"/>
</dbReference>
<dbReference type="EMBL" id="ML213536">
    <property type="protein sequence ID" value="TFK45827.1"/>
    <property type="molecule type" value="Genomic_DNA"/>
</dbReference>
<feature type="region of interest" description="Disordered" evidence="1">
    <location>
        <begin position="1"/>
        <end position="42"/>
    </location>
</feature>
<dbReference type="AlphaFoldDB" id="A0A5C3MLR7"/>
<evidence type="ECO:0000256" key="1">
    <source>
        <dbReference type="SAM" id="MobiDB-lite"/>
    </source>
</evidence>
<evidence type="ECO:0000313" key="3">
    <source>
        <dbReference type="Proteomes" id="UP000305948"/>
    </source>
</evidence>
<sequence length="133" mass="14785">MQPRSYPADEQHTRLLRSDSSTDQQKPNRSVDDGHLPSSRATATTGCMTHRLMCSHASGIRCTERWVANSGACDICSTCTDIRPCAATDDELDDGRRVEQGATYRTRSDPLHSTCWTGYSRIAPHSPFEASYF</sequence>
<gene>
    <name evidence="2" type="ORF">OE88DRAFT_1084379</name>
</gene>
<evidence type="ECO:0000313" key="2">
    <source>
        <dbReference type="EMBL" id="TFK45827.1"/>
    </source>
</evidence>
<keyword evidence="3" id="KW-1185">Reference proteome</keyword>
<feature type="compositionally biased region" description="Basic and acidic residues" evidence="1">
    <location>
        <begin position="7"/>
        <end position="17"/>
    </location>
</feature>
<proteinExistence type="predicted"/>
<feature type="compositionally biased region" description="Polar residues" evidence="1">
    <location>
        <begin position="18"/>
        <end position="28"/>
    </location>
</feature>